<organism evidence="4 5">
    <name type="scientific">Globisporangium ultimum (strain ATCC 200006 / CBS 805.95 / DAOM BR144)</name>
    <name type="common">Pythium ultimum</name>
    <dbReference type="NCBI Taxonomy" id="431595"/>
    <lineage>
        <taxon>Eukaryota</taxon>
        <taxon>Sar</taxon>
        <taxon>Stramenopiles</taxon>
        <taxon>Oomycota</taxon>
        <taxon>Peronosporomycetes</taxon>
        <taxon>Pythiales</taxon>
        <taxon>Pythiaceae</taxon>
        <taxon>Globisporangium</taxon>
    </lineage>
</organism>
<feature type="transmembrane region" description="Helical" evidence="2">
    <location>
        <begin position="413"/>
        <end position="441"/>
    </location>
</feature>
<dbReference type="InterPro" id="IPR036415">
    <property type="entry name" value="Lamin_tail_dom_sf"/>
</dbReference>
<dbReference type="EnsemblProtists" id="PYU1_T008758">
    <property type="protein sequence ID" value="PYU1_T008758"/>
    <property type="gene ID" value="PYU1_G008740"/>
</dbReference>
<feature type="transmembrane region" description="Helical" evidence="2">
    <location>
        <begin position="302"/>
        <end position="325"/>
    </location>
</feature>
<dbReference type="InParanoid" id="K3WUW1"/>
<evidence type="ECO:0000313" key="4">
    <source>
        <dbReference type="EnsemblProtists" id="PYU1_T008758"/>
    </source>
</evidence>
<dbReference type="HOGENOM" id="CLU_042873_0_0_1"/>
<feature type="domain" description="LTD" evidence="3">
    <location>
        <begin position="19"/>
        <end position="148"/>
    </location>
</feature>
<proteinExistence type="predicted"/>
<dbReference type="Proteomes" id="UP000019132">
    <property type="component" value="Unassembled WGS sequence"/>
</dbReference>
<feature type="region of interest" description="Disordered" evidence="1">
    <location>
        <begin position="187"/>
        <end position="207"/>
    </location>
</feature>
<keyword evidence="2" id="KW-0472">Membrane</keyword>
<evidence type="ECO:0000256" key="2">
    <source>
        <dbReference type="SAM" id="Phobius"/>
    </source>
</evidence>
<evidence type="ECO:0000259" key="3">
    <source>
        <dbReference type="PROSITE" id="PS51841"/>
    </source>
</evidence>
<reference evidence="5" key="1">
    <citation type="journal article" date="2010" name="Genome Biol.">
        <title>Genome sequence of the necrotrophic plant pathogen Pythium ultimum reveals original pathogenicity mechanisms and effector repertoire.</title>
        <authorList>
            <person name="Levesque C.A."/>
            <person name="Brouwer H."/>
            <person name="Cano L."/>
            <person name="Hamilton J.P."/>
            <person name="Holt C."/>
            <person name="Huitema E."/>
            <person name="Raffaele S."/>
            <person name="Robideau G.P."/>
            <person name="Thines M."/>
            <person name="Win J."/>
            <person name="Zerillo M.M."/>
            <person name="Beakes G.W."/>
            <person name="Boore J.L."/>
            <person name="Busam D."/>
            <person name="Dumas B."/>
            <person name="Ferriera S."/>
            <person name="Fuerstenberg S.I."/>
            <person name="Gachon C.M."/>
            <person name="Gaulin E."/>
            <person name="Govers F."/>
            <person name="Grenville-Briggs L."/>
            <person name="Horner N."/>
            <person name="Hostetler J."/>
            <person name="Jiang R.H."/>
            <person name="Johnson J."/>
            <person name="Krajaejun T."/>
            <person name="Lin H."/>
            <person name="Meijer H.J."/>
            <person name="Moore B."/>
            <person name="Morris P."/>
            <person name="Phuntmart V."/>
            <person name="Puiu D."/>
            <person name="Shetty J."/>
            <person name="Stajich J.E."/>
            <person name="Tripathy S."/>
            <person name="Wawra S."/>
            <person name="van West P."/>
            <person name="Whitty B.R."/>
            <person name="Coutinho P.M."/>
            <person name="Henrissat B."/>
            <person name="Martin F."/>
            <person name="Thomas P.D."/>
            <person name="Tyler B.M."/>
            <person name="De Vries R.P."/>
            <person name="Kamoun S."/>
            <person name="Yandell M."/>
            <person name="Tisserat N."/>
            <person name="Buell C.R."/>
        </authorList>
    </citation>
    <scope>NUCLEOTIDE SEQUENCE</scope>
    <source>
        <strain evidence="5">DAOM:BR144</strain>
    </source>
</reference>
<name>K3WUW1_GLOUD</name>
<dbReference type="eggNOG" id="ENOG502R4IT">
    <property type="taxonomic scope" value="Eukaryota"/>
</dbReference>
<keyword evidence="2" id="KW-1133">Transmembrane helix</keyword>
<dbReference type="Gene3D" id="2.60.40.1260">
    <property type="entry name" value="Lamin Tail domain"/>
    <property type="match status" value="1"/>
</dbReference>
<evidence type="ECO:0000313" key="5">
    <source>
        <dbReference type="Proteomes" id="UP000019132"/>
    </source>
</evidence>
<dbReference type="EMBL" id="GL376558">
    <property type="status" value="NOT_ANNOTATED_CDS"/>
    <property type="molecule type" value="Genomic_DNA"/>
</dbReference>
<reference evidence="5" key="2">
    <citation type="submission" date="2010-04" db="EMBL/GenBank/DDBJ databases">
        <authorList>
            <person name="Buell R."/>
            <person name="Hamilton J."/>
            <person name="Hostetler J."/>
        </authorList>
    </citation>
    <scope>NUCLEOTIDE SEQUENCE [LARGE SCALE GENOMIC DNA]</scope>
    <source>
        <strain evidence="5">DAOM:BR144</strain>
    </source>
</reference>
<keyword evidence="2" id="KW-0812">Transmembrane</keyword>
<accession>K3WUW1</accession>
<dbReference type="InterPro" id="IPR001322">
    <property type="entry name" value="Lamin_tail_dom"/>
</dbReference>
<feature type="transmembrane region" description="Helical" evidence="2">
    <location>
        <begin position="337"/>
        <end position="360"/>
    </location>
</feature>
<sequence>MKYPLLRRLRLAELDREVARASMQICHKIVMQQLYISRANVERQWVVISNPSEESIDLTGYAVASTDGSNMFQFPRKYTLLAGDQVTIWCSPGGVDLGTDNVLEPYLFWTRPGGSLRNAPFFTPETTNEVLLLDPMMTEVASLKIYEDGKKEFRVLNCISHHPTSVRSVYDTQFCAGCLSPPELLDEPQSSNAASTTTQSPAEQRHHRRARDDVYVFSRYWDVVSDKSLFAHFLGIFLAPLIECLRAILIYLLLSIFQNQQQFEFGLALGPQLRTKLLRIVVLTTACDVMTRRISLWIKSGLLVSVMSFASVVLDQLALVALYTSLEHVYPALASSFRYLLCFELGIASVNIVAIQLGFLEFRSQWHPVFKEASRWDYRFRYAIFLCGVGKELLMHLLLLLPFQDQPSLTWQIVGYVLIPLFTISTGMDFVRGIATLLHLLQYPLLHARRMKEKATKAD</sequence>
<reference evidence="4" key="3">
    <citation type="submission" date="2015-02" db="UniProtKB">
        <authorList>
            <consortium name="EnsemblProtists"/>
        </authorList>
    </citation>
    <scope>IDENTIFICATION</scope>
    <source>
        <strain evidence="4">DAOM BR144</strain>
    </source>
</reference>
<dbReference type="OMA" id="RVLHCKS"/>
<feature type="transmembrane region" description="Helical" evidence="2">
    <location>
        <begin position="229"/>
        <end position="257"/>
    </location>
</feature>
<dbReference type="SUPFAM" id="SSF74853">
    <property type="entry name" value="Lamin A/C globular tail domain"/>
    <property type="match status" value="1"/>
</dbReference>
<dbReference type="Pfam" id="PF00932">
    <property type="entry name" value="LTD"/>
    <property type="match status" value="1"/>
</dbReference>
<dbReference type="VEuPathDB" id="FungiDB:PYU1_G008740"/>
<dbReference type="AlphaFoldDB" id="K3WUW1"/>
<feature type="transmembrane region" description="Helical" evidence="2">
    <location>
        <begin position="380"/>
        <end position="401"/>
    </location>
</feature>
<protein>
    <recommendedName>
        <fullName evidence="3">LTD domain-containing protein</fullName>
    </recommendedName>
</protein>
<evidence type="ECO:0000256" key="1">
    <source>
        <dbReference type="SAM" id="MobiDB-lite"/>
    </source>
</evidence>
<keyword evidence="5" id="KW-1185">Reference proteome</keyword>
<dbReference type="PROSITE" id="PS51841">
    <property type="entry name" value="LTD"/>
    <property type="match status" value="1"/>
</dbReference>
<feature type="compositionally biased region" description="Low complexity" evidence="1">
    <location>
        <begin position="188"/>
        <end position="202"/>
    </location>
</feature>